<dbReference type="SMART" id="SM00449">
    <property type="entry name" value="SPRY"/>
    <property type="match status" value="1"/>
</dbReference>
<keyword evidence="2" id="KW-0812">Transmembrane</keyword>
<dbReference type="InterPro" id="IPR003877">
    <property type="entry name" value="SPRY_dom"/>
</dbReference>
<organism evidence="4 5">
    <name type="scientific">Carya illinoinensis</name>
    <name type="common">Pecan</name>
    <dbReference type="NCBI Taxonomy" id="32201"/>
    <lineage>
        <taxon>Eukaryota</taxon>
        <taxon>Viridiplantae</taxon>
        <taxon>Streptophyta</taxon>
        <taxon>Embryophyta</taxon>
        <taxon>Tracheophyta</taxon>
        <taxon>Spermatophyta</taxon>
        <taxon>Magnoliopsida</taxon>
        <taxon>eudicotyledons</taxon>
        <taxon>Gunneridae</taxon>
        <taxon>Pentapetalae</taxon>
        <taxon>rosids</taxon>
        <taxon>fabids</taxon>
        <taxon>Fagales</taxon>
        <taxon>Juglandaceae</taxon>
        <taxon>Carya</taxon>
    </lineage>
</organism>
<feature type="region of interest" description="Disordered" evidence="1">
    <location>
        <begin position="429"/>
        <end position="452"/>
    </location>
</feature>
<evidence type="ECO:0000256" key="2">
    <source>
        <dbReference type="SAM" id="Phobius"/>
    </source>
</evidence>
<reference evidence="4" key="1">
    <citation type="submission" date="2021-01" db="EMBL/GenBank/DDBJ databases">
        <authorList>
            <person name="Lovell J.T."/>
            <person name="Bentley N."/>
            <person name="Bhattarai G."/>
            <person name="Jenkins J.W."/>
            <person name="Sreedasyam A."/>
            <person name="Alarcon Y."/>
            <person name="Bock C."/>
            <person name="Boston L."/>
            <person name="Carlson J."/>
            <person name="Cervantes K."/>
            <person name="Clermont K."/>
            <person name="Krom N."/>
            <person name="Kubenka K."/>
            <person name="Mamidi S."/>
            <person name="Mattison C."/>
            <person name="Monteros M."/>
            <person name="Pisani C."/>
            <person name="Plott C."/>
            <person name="Rajasekar S."/>
            <person name="Rhein H.S."/>
            <person name="Rohla C."/>
            <person name="Song M."/>
            <person name="Hilaire R.S."/>
            <person name="Shu S."/>
            <person name="Wells L."/>
            <person name="Wang X."/>
            <person name="Webber J."/>
            <person name="Heerema R.J."/>
            <person name="Klein P."/>
            <person name="Conner P."/>
            <person name="Grauke L."/>
            <person name="Grimwood J."/>
            <person name="Schmutz J."/>
            <person name="Randall J.J."/>
        </authorList>
    </citation>
    <scope>NUCLEOTIDE SEQUENCE</scope>
    <source>
        <tissue evidence="4">Leaf</tissue>
    </source>
</reference>
<feature type="compositionally biased region" description="Polar residues" evidence="1">
    <location>
        <begin position="429"/>
        <end position="441"/>
    </location>
</feature>
<sequence length="471" mass="51302">MLGLTLVIVVALSVGIVTFLLILLVWRCFCLRERKDFAPKAPSFRATVGSSARVQQTASVHHQPRYLDVRRRGNQYGFSRGVSVKPLFSWADHPSLVNDAVENGWSQFAFTGNKSSTTRSTLLGLCAVGDQGIETEAEMMWEVGQGSLEFMQKIRFNSGVKKVSISQPSMAAASVVRAALPLPGPPLGNNSSSFPQEAYFEITILHTHGDYKESVGKAKEEGEKTKLIQENSNAKAISDSLIHVTSSQRVNNIEELKVDIFEESGNGEAVKLSLGLTAGGSLPSKLPGSYPGSIGYNSDGSLYLDGIKLVFESKEADWGRTDKVIGCGFDPRQKKVYFTVDSELVHVVHCKSEEFGTPLYPTLAANTDILVLVNLGQSVFAYGPANAQRTANPCFVRPHNDLNSPAVDVGYEDSRDLFSMTFDSQRLNSSTIRGSQNSTAKQARGSEQETEVDQLFEIVLEDSGRPSNAMS</sequence>
<feature type="domain" description="SPRY" evidence="3">
    <location>
        <begin position="195"/>
        <end position="379"/>
    </location>
</feature>
<feature type="transmembrane region" description="Helical" evidence="2">
    <location>
        <begin position="6"/>
        <end position="26"/>
    </location>
</feature>
<evidence type="ECO:0000256" key="1">
    <source>
        <dbReference type="SAM" id="MobiDB-lite"/>
    </source>
</evidence>
<comment type="caution">
    <text evidence="4">The sequence shown here is derived from an EMBL/GenBank/DDBJ whole genome shotgun (WGS) entry which is preliminary data.</text>
</comment>
<proteinExistence type="predicted"/>
<dbReference type="Proteomes" id="UP000811246">
    <property type="component" value="Chromosome 15"/>
</dbReference>
<dbReference type="EMBL" id="CM031839">
    <property type="protein sequence ID" value="KAG6674615.1"/>
    <property type="molecule type" value="Genomic_DNA"/>
</dbReference>
<evidence type="ECO:0000313" key="5">
    <source>
        <dbReference type="Proteomes" id="UP000811246"/>
    </source>
</evidence>
<dbReference type="InterPro" id="IPR044736">
    <property type="entry name" value="Gid1/RanBPM/SPLA_SPRY"/>
</dbReference>
<evidence type="ECO:0000259" key="3">
    <source>
        <dbReference type="SMART" id="SM00449"/>
    </source>
</evidence>
<dbReference type="PANTHER" id="PTHR44991:SF1">
    <property type="entry name" value="IMMUNOGLOBULIN SUPERFAMILY MEMBER 5"/>
    <property type="match status" value="1"/>
</dbReference>
<keyword evidence="2" id="KW-1133">Transmembrane helix</keyword>
<name>A0A922A657_CARIL</name>
<accession>A0A922A657</accession>
<dbReference type="AlphaFoldDB" id="A0A922A657"/>
<evidence type="ECO:0000313" key="4">
    <source>
        <dbReference type="EMBL" id="KAG6674615.1"/>
    </source>
</evidence>
<gene>
    <name evidence="4" type="ORF">I3842_15G052300</name>
</gene>
<keyword evidence="2" id="KW-0472">Membrane</keyword>
<protein>
    <recommendedName>
        <fullName evidence="3">SPRY domain-containing protein</fullName>
    </recommendedName>
</protein>
<dbReference type="CDD" id="cd12885">
    <property type="entry name" value="SPRY_RanBP_like"/>
    <property type="match status" value="1"/>
</dbReference>
<dbReference type="PANTHER" id="PTHR44991">
    <property type="entry name" value="IMMUNOGLOBULIN SUPERFAMILY MEMBER 5"/>
    <property type="match status" value="1"/>
</dbReference>